<reference evidence="2" key="1">
    <citation type="journal article" date="2012" name="Sci. Rep.">
        <title>Genomes of surface isolates of Alteromonas macleodii: the life of a widespread marine opportunistic copiotroph.</title>
        <authorList>
            <person name="Lopez-Perez M."/>
            <person name="Gonzaga A."/>
            <person name="Martin-Cuadrado A.B."/>
            <person name="Onyshchenko O."/>
            <person name="Ghavidel A."/>
            <person name="Ghai R."/>
            <person name="Rodriguez-Valera F."/>
        </authorList>
    </citation>
    <scope>NUCLEOTIDE SEQUENCE [LARGE SCALE GENOMIC DNA]</scope>
    <source>
        <strain evidence="2">English Channel 673</strain>
    </source>
</reference>
<dbReference type="EMBL" id="CP003844">
    <property type="protein sequence ID" value="AFT74186.1"/>
    <property type="molecule type" value="Genomic_DNA"/>
</dbReference>
<proteinExistence type="predicted"/>
<dbReference type="Proteomes" id="UP000006296">
    <property type="component" value="Chromosome"/>
</dbReference>
<dbReference type="AlphaFoldDB" id="A0AB32ZXK0"/>
<gene>
    <name evidence="1" type="ordered locus">AMEC673_07460</name>
</gene>
<organism evidence="1 2">
    <name type="scientific">Alteromonas macleodii (strain English Channel 673)</name>
    <dbReference type="NCBI Taxonomy" id="1004788"/>
    <lineage>
        <taxon>Bacteria</taxon>
        <taxon>Pseudomonadati</taxon>
        <taxon>Pseudomonadota</taxon>
        <taxon>Gammaproteobacteria</taxon>
        <taxon>Alteromonadales</taxon>
        <taxon>Alteromonadaceae</taxon>
        <taxon>Alteromonas/Salinimonas group</taxon>
        <taxon>Alteromonas</taxon>
    </lineage>
</organism>
<accession>A0AB32ZXK0</accession>
<evidence type="ECO:0000313" key="1">
    <source>
        <dbReference type="EMBL" id="AFT74186.1"/>
    </source>
</evidence>
<name>A0AB32ZXK0_ALTME</name>
<protein>
    <submittedName>
        <fullName evidence="1">Uncharacterized protein</fullName>
    </submittedName>
</protein>
<dbReference type="KEGG" id="amg:AMEC673_07460"/>
<evidence type="ECO:0000313" key="2">
    <source>
        <dbReference type="Proteomes" id="UP000006296"/>
    </source>
</evidence>
<sequence length="320" mass="37408">MKKVFFVPYTHLNEYIDINKRALSDAGYEVIPLNLKNALGSIGKKHSIIVNWLEDRPYGSNFSFRVKITTTMKCLAIIIFGAFFCSKKVWIKHNFKPHNSNGSFRCYKFISATLRILNYRKLTLEKYAGGGMFHPLYRPDDILRKKSIELNAAKFEYLIFGAVKKYKGIHNILSFWPPEKSLKILGKCNSKSYRDEILSIIESRKLQVEWRDEYLSDEDLNYEISRAHFVVISHLDNTMISSGTFYHAVSFGCNIISLRSSFSIQKKKEHEFVHLLTDKENDFDEIENDFVDKESVKKQALKCYSRSYLSKRWQEILSNN</sequence>
<dbReference type="RefSeq" id="WP_014976235.1">
    <property type="nucleotide sequence ID" value="NC_018678.1"/>
</dbReference>